<dbReference type="PANTHER" id="PTHR38122">
    <property type="entry name" value="GLYCOPROTEIN X"/>
    <property type="match status" value="1"/>
</dbReference>
<accession>A0AAN6X3M5</accession>
<reference evidence="2" key="1">
    <citation type="journal article" date="2023" name="Mol. Phylogenet. Evol.">
        <title>Genome-scale phylogeny and comparative genomics of the fungal order Sordariales.</title>
        <authorList>
            <person name="Hensen N."/>
            <person name="Bonometti L."/>
            <person name="Westerberg I."/>
            <person name="Brannstrom I.O."/>
            <person name="Guillou S."/>
            <person name="Cros-Aarteil S."/>
            <person name="Calhoun S."/>
            <person name="Haridas S."/>
            <person name="Kuo A."/>
            <person name="Mondo S."/>
            <person name="Pangilinan J."/>
            <person name="Riley R."/>
            <person name="LaButti K."/>
            <person name="Andreopoulos B."/>
            <person name="Lipzen A."/>
            <person name="Chen C."/>
            <person name="Yan M."/>
            <person name="Daum C."/>
            <person name="Ng V."/>
            <person name="Clum A."/>
            <person name="Steindorff A."/>
            <person name="Ohm R.A."/>
            <person name="Martin F."/>
            <person name="Silar P."/>
            <person name="Natvig D.O."/>
            <person name="Lalanne C."/>
            <person name="Gautier V."/>
            <person name="Ament-Velasquez S.L."/>
            <person name="Kruys A."/>
            <person name="Hutchinson M.I."/>
            <person name="Powell A.J."/>
            <person name="Barry K."/>
            <person name="Miller A.N."/>
            <person name="Grigoriev I.V."/>
            <person name="Debuchy R."/>
            <person name="Gladieux P."/>
            <person name="Hiltunen Thoren M."/>
            <person name="Johannesson H."/>
        </authorList>
    </citation>
    <scope>NUCLEOTIDE SEQUENCE</scope>
    <source>
        <strain evidence="2">PSN309</strain>
    </source>
</reference>
<feature type="region of interest" description="Disordered" evidence="1">
    <location>
        <begin position="1"/>
        <end position="24"/>
    </location>
</feature>
<keyword evidence="3" id="KW-1185">Reference proteome</keyword>
<sequence>MPSDNASKEAEKLGKTPDLCKPNSTFQDQYIRCRDCIQQAASDPRAVARAYIEPIFGPLTSYCASSPSPSPSATASKSSKTTQSPTISTSKRISSTISSFIPTGPSSAESEVSTPTGAIRAGASTTATFTSPPLGKMSVKFGTFHIIDTNRR</sequence>
<dbReference type="AlphaFoldDB" id="A0AAN6X3M5"/>
<proteinExistence type="predicted"/>
<evidence type="ECO:0000313" key="2">
    <source>
        <dbReference type="EMBL" id="KAK4190812.1"/>
    </source>
</evidence>
<gene>
    <name evidence="2" type="ORF">QBC35DRAFT_489026</name>
</gene>
<dbReference type="PANTHER" id="PTHR38122:SF1">
    <property type="entry name" value="GLYCOPROTEIN X"/>
    <property type="match status" value="1"/>
</dbReference>
<comment type="caution">
    <text evidence="2">The sequence shown here is derived from an EMBL/GenBank/DDBJ whole genome shotgun (WGS) entry which is preliminary data.</text>
</comment>
<feature type="compositionally biased region" description="Basic and acidic residues" evidence="1">
    <location>
        <begin position="1"/>
        <end position="15"/>
    </location>
</feature>
<organism evidence="2 3">
    <name type="scientific">Podospora australis</name>
    <dbReference type="NCBI Taxonomy" id="1536484"/>
    <lineage>
        <taxon>Eukaryota</taxon>
        <taxon>Fungi</taxon>
        <taxon>Dikarya</taxon>
        <taxon>Ascomycota</taxon>
        <taxon>Pezizomycotina</taxon>
        <taxon>Sordariomycetes</taxon>
        <taxon>Sordariomycetidae</taxon>
        <taxon>Sordariales</taxon>
        <taxon>Podosporaceae</taxon>
        <taxon>Podospora</taxon>
    </lineage>
</organism>
<name>A0AAN6X3M5_9PEZI</name>
<feature type="compositionally biased region" description="Low complexity" evidence="1">
    <location>
        <begin position="63"/>
        <end position="99"/>
    </location>
</feature>
<dbReference type="Proteomes" id="UP001302126">
    <property type="component" value="Unassembled WGS sequence"/>
</dbReference>
<feature type="compositionally biased region" description="Polar residues" evidence="1">
    <location>
        <begin position="100"/>
        <end position="116"/>
    </location>
</feature>
<evidence type="ECO:0000256" key="1">
    <source>
        <dbReference type="SAM" id="MobiDB-lite"/>
    </source>
</evidence>
<protein>
    <submittedName>
        <fullName evidence="2">Uncharacterized protein</fullName>
    </submittedName>
</protein>
<dbReference type="EMBL" id="MU864363">
    <property type="protein sequence ID" value="KAK4190812.1"/>
    <property type="molecule type" value="Genomic_DNA"/>
</dbReference>
<reference evidence="2" key="2">
    <citation type="submission" date="2023-05" db="EMBL/GenBank/DDBJ databases">
        <authorList>
            <consortium name="Lawrence Berkeley National Laboratory"/>
            <person name="Steindorff A."/>
            <person name="Hensen N."/>
            <person name="Bonometti L."/>
            <person name="Westerberg I."/>
            <person name="Brannstrom I.O."/>
            <person name="Guillou S."/>
            <person name="Cros-Aarteil S."/>
            <person name="Calhoun S."/>
            <person name="Haridas S."/>
            <person name="Kuo A."/>
            <person name="Mondo S."/>
            <person name="Pangilinan J."/>
            <person name="Riley R."/>
            <person name="Labutti K."/>
            <person name="Andreopoulos B."/>
            <person name="Lipzen A."/>
            <person name="Chen C."/>
            <person name="Yanf M."/>
            <person name="Daum C."/>
            <person name="Ng V."/>
            <person name="Clum A."/>
            <person name="Ohm R."/>
            <person name="Martin F."/>
            <person name="Silar P."/>
            <person name="Natvig D."/>
            <person name="Lalanne C."/>
            <person name="Gautier V."/>
            <person name="Ament-Velasquez S.L."/>
            <person name="Kruys A."/>
            <person name="Hutchinson M.I."/>
            <person name="Powell A.J."/>
            <person name="Barry K."/>
            <person name="Miller A.N."/>
            <person name="Grigoriev I.V."/>
            <person name="Debuchy R."/>
            <person name="Gladieux P."/>
            <person name="Thoren M.H."/>
            <person name="Johannesson H."/>
        </authorList>
    </citation>
    <scope>NUCLEOTIDE SEQUENCE</scope>
    <source>
        <strain evidence="2">PSN309</strain>
    </source>
</reference>
<evidence type="ECO:0000313" key="3">
    <source>
        <dbReference type="Proteomes" id="UP001302126"/>
    </source>
</evidence>
<feature type="region of interest" description="Disordered" evidence="1">
    <location>
        <begin position="63"/>
        <end position="118"/>
    </location>
</feature>